<dbReference type="PANTHER" id="PTHR33993">
    <property type="entry name" value="GLYOXALASE-RELATED"/>
    <property type="match status" value="1"/>
</dbReference>
<dbReference type="CDD" id="cd07247">
    <property type="entry name" value="SgaA_N_like"/>
    <property type="match status" value="2"/>
</dbReference>
<dbReference type="PANTHER" id="PTHR33993:SF14">
    <property type="entry name" value="GB|AAF24581.1"/>
    <property type="match status" value="1"/>
</dbReference>
<dbReference type="Proteomes" id="UP001432062">
    <property type="component" value="Chromosome"/>
</dbReference>
<accession>A0ABZ1Z0L4</accession>
<dbReference type="Gene3D" id="3.10.180.10">
    <property type="entry name" value="2,3-Dihydroxybiphenyl 1,2-Dioxygenase, domain 1"/>
    <property type="match status" value="2"/>
</dbReference>
<keyword evidence="3" id="KW-1185">Reference proteome</keyword>
<sequence length="276" mass="28943">MPIRNDAWPEGTPAWIDCQVEDPGKAAQFYAGLFGWEIQDGGPDSGGYLMAMKAGAPVAGIGPKPPSMPGMPSVWTTYFAVTDADAAAAKVQQAGGELIVPPFDVMEFGRMFVATDPVGAVFAVWQATGHNGAAVYNEHGAYGWNELHTRDIEAAKKFYGDVFGFSYTEFDFGDAEYVVFTPPTRTEGVGGIADESGLKVSEGGAADGMPSYWLVWFQHDDVDAGVAKTTELGGRVLQAIADSPAGRSAVIAGPQGEAIGIIDPSKTVGTMPAPKA</sequence>
<evidence type="ECO:0000313" key="3">
    <source>
        <dbReference type="Proteomes" id="UP001432062"/>
    </source>
</evidence>
<organism evidence="2 3">
    <name type="scientific">Nocardia vinacea</name>
    <dbReference type="NCBI Taxonomy" id="96468"/>
    <lineage>
        <taxon>Bacteria</taxon>
        <taxon>Bacillati</taxon>
        <taxon>Actinomycetota</taxon>
        <taxon>Actinomycetes</taxon>
        <taxon>Mycobacteriales</taxon>
        <taxon>Nocardiaceae</taxon>
        <taxon>Nocardia</taxon>
    </lineage>
</organism>
<protein>
    <submittedName>
        <fullName evidence="2">VOC family protein</fullName>
    </submittedName>
</protein>
<evidence type="ECO:0000259" key="1">
    <source>
        <dbReference type="PROSITE" id="PS51819"/>
    </source>
</evidence>
<dbReference type="PROSITE" id="PS51819">
    <property type="entry name" value="VOC"/>
    <property type="match status" value="2"/>
</dbReference>
<dbReference type="InterPro" id="IPR004360">
    <property type="entry name" value="Glyas_Fos-R_dOase_dom"/>
</dbReference>
<dbReference type="EMBL" id="CP109441">
    <property type="protein sequence ID" value="WUV49044.1"/>
    <property type="molecule type" value="Genomic_DNA"/>
</dbReference>
<dbReference type="Pfam" id="PF00903">
    <property type="entry name" value="Glyoxalase"/>
    <property type="match status" value="1"/>
</dbReference>
<name>A0ABZ1Z0L4_9NOCA</name>
<dbReference type="InterPro" id="IPR052164">
    <property type="entry name" value="Anthracycline_SecMetBiosynth"/>
</dbReference>
<dbReference type="InterPro" id="IPR037523">
    <property type="entry name" value="VOC_core"/>
</dbReference>
<feature type="domain" description="VOC" evidence="1">
    <location>
        <begin position="12"/>
        <end position="127"/>
    </location>
</feature>
<dbReference type="InterPro" id="IPR053863">
    <property type="entry name" value="Glyoxy/Ble-like_N"/>
</dbReference>
<dbReference type="Pfam" id="PF22677">
    <property type="entry name" value="Ble-like_N"/>
    <property type="match status" value="1"/>
</dbReference>
<feature type="domain" description="VOC" evidence="1">
    <location>
        <begin position="141"/>
        <end position="264"/>
    </location>
</feature>
<dbReference type="RefSeq" id="WP_329413487.1">
    <property type="nucleotide sequence ID" value="NZ_CP109441.1"/>
</dbReference>
<gene>
    <name evidence="2" type="ORF">OG563_13105</name>
</gene>
<dbReference type="InterPro" id="IPR029068">
    <property type="entry name" value="Glyas_Bleomycin-R_OHBP_Dase"/>
</dbReference>
<proteinExistence type="predicted"/>
<dbReference type="SUPFAM" id="SSF54593">
    <property type="entry name" value="Glyoxalase/Bleomycin resistance protein/Dihydroxybiphenyl dioxygenase"/>
    <property type="match status" value="2"/>
</dbReference>
<reference evidence="2" key="1">
    <citation type="submission" date="2022-10" db="EMBL/GenBank/DDBJ databases">
        <title>The complete genomes of actinobacterial strains from the NBC collection.</title>
        <authorList>
            <person name="Joergensen T.S."/>
            <person name="Alvarez Arevalo M."/>
            <person name="Sterndorff E.B."/>
            <person name="Faurdal D."/>
            <person name="Vuksanovic O."/>
            <person name="Mourched A.-S."/>
            <person name="Charusanti P."/>
            <person name="Shaw S."/>
            <person name="Blin K."/>
            <person name="Weber T."/>
        </authorList>
    </citation>
    <scope>NUCLEOTIDE SEQUENCE</scope>
    <source>
        <strain evidence="2">NBC_01482</strain>
    </source>
</reference>
<evidence type="ECO:0000313" key="2">
    <source>
        <dbReference type="EMBL" id="WUV49044.1"/>
    </source>
</evidence>